<evidence type="ECO:0000256" key="1">
    <source>
        <dbReference type="SAM" id="MobiDB-lite"/>
    </source>
</evidence>
<dbReference type="PROSITE" id="PS51257">
    <property type="entry name" value="PROKAR_LIPOPROTEIN"/>
    <property type="match status" value="1"/>
</dbReference>
<evidence type="ECO:0000313" key="3">
    <source>
        <dbReference type="Proteomes" id="UP001595925"/>
    </source>
</evidence>
<keyword evidence="3" id="KW-1185">Reference proteome</keyword>
<dbReference type="EMBL" id="JBHSJG010000036">
    <property type="protein sequence ID" value="MFC4988690.1"/>
    <property type="molecule type" value="Genomic_DNA"/>
</dbReference>
<name>A0ABD5QGA0_9EURY</name>
<protein>
    <submittedName>
        <fullName evidence="2">Uncharacterized protein</fullName>
    </submittedName>
</protein>
<comment type="caution">
    <text evidence="2">The sequence shown here is derived from an EMBL/GenBank/DDBJ whole genome shotgun (WGS) entry which is preliminary data.</text>
</comment>
<organism evidence="2 3">
    <name type="scientific">Saliphagus infecundisoli</name>
    <dbReference type="NCBI Taxonomy" id="1849069"/>
    <lineage>
        <taxon>Archaea</taxon>
        <taxon>Methanobacteriati</taxon>
        <taxon>Methanobacteriota</taxon>
        <taxon>Stenosarchaea group</taxon>
        <taxon>Halobacteria</taxon>
        <taxon>Halobacteriales</taxon>
        <taxon>Natrialbaceae</taxon>
        <taxon>Saliphagus</taxon>
    </lineage>
</organism>
<dbReference type="AlphaFoldDB" id="A0ABD5QGA0"/>
<sequence>MERRELLYGSAGALAVAVAGCTGRAQEGDDTDGNETSDETSNETGGGEETADGSENGTDESGADNSDDGTAGEESGNEESDSEDGPDADYDGDVEGITGFDADGFSVGGDAMTVDWMACEEGVLVVNGVVDTSREDLLGEVPMSAEGLGMLAEMDPESISAEDAESISSEDVESMSAEEIEPMLEAIEPMLMDTVESVPTDTVESIGDMDGFSTDIHEVRVTLCDETGTELLSFTIDVDWMLEVVADLMTDEELVARVRETVEYLVEDDELVERVIAAAEDAE</sequence>
<accession>A0ABD5QGA0</accession>
<dbReference type="Proteomes" id="UP001595925">
    <property type="component" value="Unassembled WGS sequence"/>
</dbReference>
<gene>
    <name evidence="2" type="ORF">ACFPFO_13145</name>
</gene>
<feature type="compositionally biased region" description="Acidic residues" evidence="1">
    <location>
        <begin position="28"/>
        <end position="41"/>
    </location>
</feature>
<feature type="region of interest" description="Disordered" evidence="1">
    <location>
        <begin position="24"/>
        <end position="97"/>
    </location>
</feature>
<feature type="compositionally biased region" description="Acidic residues" evidence="1">
    <location>
        <begin position="49"/>
        <end position="94"/>
    </location>
</feature>
<dbReference type="RefSeq" id="WP_224827420.1">
    <property type="nucleotide sequence ID" value="NZ_JAIVEF010000001.1"/>
</dbReference>
<reference evidence="2 3" key="1">
    <citation type="journal article" date="2019" name="Int. J. Syst. Evol. Microbiol.">
        <title>The Global Catalogue of Microorganisms (GCM) 10K type strain sequencing project: providing services to taxonomists for standard genome sequencing and annotation.</title>
        <authorList>
            <consortium name="The Broad Institute Genomics Platform"/>
            <consortium name="The Broad Institute Genome Sequencing Center for Infectious Disease"/>
            <person name="Wu L."/>
            <person name="Ma J."/>
        </authorList>
    </citation>
    <scope>NUCLEOTIDE SEQUENCE [LARGE SCALE GENOMIC DNA]</scope>
    <source>
        <strain evidence="2 3">CGMCC 1.15824</strain>
    </source>
</reference>
<proteinExistence type="predicted"/>
<evidence type="ECO:0000313" key="2">
    <source>
        <dbReference type="EMBL" id="MFC4988690.1"/>
    </source>
</evidence>